<dbReference type="VEuPathDB" id="FungiDB:ASPSYDRAFT_68817"/>
<protein>
    <submittedName>
        <fullName evidence="1">Uncharacterized protein</fullName>
    </submittedName>
</protein>
<dbReference type="EMBL" id="KV878586">
    <property type="protein sequence ID" value="OJJ59067.1"/>
    <property type="molecule type" value="Genomic_DNA"/>
</dbReference>
<accession>A0A1L9TI10</accession>
<dbReference type="OrthoDB" id="76567at2759"/>
<keyword evidence="2" id="KW-1185">Reference proteome</keyword>
<evidence type="ECO:0000313" key="1">
    <source>
        <dbReference type="EMBL" id="OJJ59067.1"/>
    </source>
</evidence>
<dbReference type="AlphaFoldDB" id="A0A1L9TI10"/>
<organism evidence="1 2">
    <name type="scientific">Aspergillus sydowii CBS 593.65</name>
    <dbReference type="NCBI Taxonomy" id="1036612"/>
    <lineage>
        <taxon>Eukaryota</taxon>
        <taxon>Fungi</taxon>
        <taxon>Dikarya</taxon>
        <taxon>Ascomycota</taxon>
        <taxon>Pezizomycotina</taxon>
        <taxon>Eurotiomycetes</taxon>
        <taxon>Eurotiomycetidae</taxon>
        <taxon>Eurotiales</taxon>
        <taxon>Aspergillaceae</taxon>
        <taxon>Aspergillus</taxon>
        <taxon>Aspergillus subgen. Nidulantes</taxon>
    </lineage>
</organism>
<sequence length="191" mass="21109">MATKSESLLMTAEFLVQVQQRLAETDNNRTQVYIYADLESELGKAVMRLLRDRVIKLRRLRLNYNSPFAGFTAPYQDSAKAPDVFIRPKGMRLQTIVIQTGWPEATPMFDGRQGDMGIAGAPQTTKLILLVVWKKFVNRTLEAALMAYRPGKPCGAYSIFPAPEAGSAAGDILVSRDELFGDGIPATTNLP</sequence>
<dbReference type="Proteomes" id="UP000184356">
    <property type="component" value="Unassembled WGS sequence"/>
</dbReference>
<name>A0A1L9TI10_9EURO</name>
<proteinExistence type="predicted"/>
<evidence type="ECO:0000313" key="2">
    <source>
        <dbReference type="Proteomes" id="UP000184356"/>
    </source>
</evidence>
<reference evidence="2" key="1">
    <citation type="journal article" date="2017" name="Genome Biol.">
        <title>Comparative genomics reveals high biological diversity and specific adaptations in the industrially and medically important fungal genus Aspergillus.</title>
        <authorList>
            <person name="de Vries R.P."/>
            <person name="Riley R."/>
            <person name="Wiebenga A."/>
            <person name="Aguilar-Osorio G."/>
            <person name="Amillis S."/>
            <person name="Uchima C.A."/>
            <person name="Anderluh G."/>
            <person name="Asadollahi M."/>
            <person name="Askin M."/>
            <person name="Barry K."/>
            <person name="Battaglia E."/>
            <person name="Bayram O."/>
            <person name="Benocci T."/>
            <person name="Braus-Stromeyer S.A."/>
            <person name="Caldana C."/>
            <person name="Canovas D."/>
            <person name="Cerqueira G.C."/>
            <person name="Chen F."/>
            <person name="Chen W."/>
            <person name="Choi C."/>
            <person name="Clum A."/>
            <person name="Dos Santos R.A."/>
            <person name="Damasio A.R."/>
            <person name="Diallinas G."/>
            <person name="Emri T."/>
            <person name="Fekete E."/>
            <person name="Flipphi M."/>
            <person name="Freyberg S."/>
            <person name="Gallo A."/>
            <person name="Gournas C."/>
            <person name="Habgood R."/>
            <person name="Hainaut M."/>
            <person name="Harispe M.L."/>
            <person name="Henrissat B."/>
            <person name="Hilden K.S."/>
            <person name="Hope R."/>
            <person name="Hossain A."/>
            <person name="Karabika E."/>
            <person name="Karaffa L."/>
            <person name="Karanyi Z."/>
            <person name="Krasevec N."/>
            <person name="Kuo A."/>
            <person name="Kusch H."/>
            <person name="LaButti K."/>
            <person name="Lagendijk E.L."/>
            <person name="Lapidus A."/>
            <person name="Levasseur A."/>
            <person name="Lindquist E."/>
            <person name="Lipzen A."/>
            <person name="Logrieco A.F."/>
            <person name="MacCabe A."/>
            <person name="Maekelae M.R."/>
            <person name="Malavazi I."/>
            <person name="Melin P."/>
            <person name="Meyer V."/>
            <person name="Mielnichuk N."/>
            <person name="Miskei M."/>
            <person name="Molnar A.P."/>
            <person name="Mule G."/>
            <person name="Ngan C.Y."/>
            <person name="Orejas M."/>
            <person name="Orosz E."/>
            <person name="Ouedraogo J.P."/>
            <person name="Overkamp K.M."/>
            <person name="Park H.-S."/>
            <person name="Perrone G."/>
            <person name="Piumi F."/>
            <person name="Punt P.J."/>
            <person name="Ram A.F."/>
            <person name="Ramon A."/>
            <person name="Rauscher S."/>
            <person name="Record E."/>
            <person name="Riano-Pachon D.M."/>
            <person name="Robert V."/>
            <person name="Roehrig J."/>
            <person name="Ruller R."/>
            <person name="Salamov A."/>
            <person name="Salih N.S."/>
            <person name="Samson R.A."/>
            <person name="Sandor E."/>
            <person name="Sanguinetti M."/>
            <person name="Schuetze T."/>
            <person name="Sepcic K."/>
            <person name="Shelest E."/>
            <person name="Sherlock G."/>
            <person name="Sophianopoulou V."/>
            <person name="Squina F.M."/>
            <person name="Sun H."/>
            <person name="Susca A."/>
            <person name="Todd R.B."/>
            <person name="Tsang A."/>
            <person name="Unkles S.E."/>
            <person name="van de Wiele N."/>
            <person name="van Rossen-Uffink D."/>
            <person name="Oliveira J.V."/>
            <person name="Vesth T.C."/>
            <person name="Visser J."/>
            <person name="Yu J.-H."/>
            <person name="Zhou M."/>
            <person name="Andersen M.R."/>
            <person name="Archer D.B."/>
            <person name="Baker S.E."/>
            <person name="Benoit I."/>
            <person name="Brakhage A.A."/>
            <person name="Braus G.H."/>
            <person name="Fischer R."/>
            <person name="Frisvad J.C."/>
            <person name="Goldman G.H."/>
            <person name="Houbraken J."/>
            <person name="Oakley B."/>
            <person name="Pocsi I."/>
            <person name="Scazzocchio C."/>
            <person name="Seiboth B."/>
            <person name="vanKuyk P.A."/>
            <person name="Wortman J."/>
            <person name="Dyer P.S."/>
            <person name="Grigoriev I.V."/>
        </authorList>
    </citation>
    <scope>NUCLEOTIDE SEQUENCE [LARGE SCALE GENOMIC DNA]</scope>
    <source>
        <strain evidence="2">CBS 593.65</strain>
    </source>
</reference>
<gene>
    <name evidence="1" type="ORF">ASPSYDRAFT_68817</name>
</gene>
<dbReference type="RefSeq" id="XP_040702873.1">
    <property type="nucleotide sequence ID" value="XM_040850450.1"/>
</dbReference>
<dbReference type="GeneID" id="63766523"/>